<comment type="caution">
    <text evidence="2">The sequence shown here is derived from an EMBL/GenBank/DDBJ whole genome shotgun (WGS) entry which is preliminary data.</text>
</comment>
<keyword evidence="1" id="KW-0472">Membrane</keyword>
<reference evidence="2 3" key="1">
    <citation type="submission" date="2024-09" db="EMBL/GenBank/DDBJ databases">
        <authorList>
            <person name="Sun Q."/>
            <person name="Mori K."/>
        </authorList>
    </citation>
    <scope>NUCLEOTIDE SEQUENCE [LARGE SCALE GENOMIC DNA]</scope>
    <source>
        <strain evidence="2 3">NCAIM B.02481</strain>
    </source>
</reference>
<keyword evidence="3" id="KW-1185">Reference proteome</keyword>
<organism evidence="2 3">
    <name type="scientific">Winogradskyella pulchriflava</name>
    <dbReference type="NCBI Taxonomy" id="1110688"/>
    <lineage>
        <taxon>Bacteria</taxon>
        <taxon>Pseudomonadati</taxon>
        <taxon>Bacteroidota</taxon>
        <taxon>Flavobacteriia</taxon>
        <taxon>Flavobacteriales</taxon>
        <taxon>Flavobacteriaceae</taxon>
        <taxon>Winogradskyella</taxon>
    </lineage>
</organism>
<dbReference type="Gene3D" id="3.40.50.1000">
    <property type="entry name" value="HAD superfamily/HAD-like"/>
    <property type="match status" value="1"/>
</dbReference>
<dbReference type="Pfam" id="PF00702">
    <property type="entry name" value="Hydrolase"/>
    <property type="match status" value="1"/>
</dbReference>
<keyword evidence="2" id="KW-0378">Hydrolase</keyword>
<proteinExistence type="predicted"/>
<dbReference type="InterPro" id="IPR023214">
    <property type="entry name" value="HAD_sf"/>
</dbReference>
<name>A0ABV6Q6H6_9FLAO</name>
<evidence type="ECO:0000313" key="2">
    <source>
        <dbReference type="EMBL" id="MFC0603492.1"/>
    </source>
</evidence>
<dbReference type="RefSeq" id="WP_386059406.1">
    <property type="nucleotide sequence ID" value="NZ_JBHLTQ010000001.1"/>
</dbReference>
<dbReference type="GO" id="GO:0016787">
    <property type="term" value="F:hydrolase activity"/>
    <property type="evidence" value="ECO:0007669"/>
    <property type="project" value="UniProtKB-KW"/>
</dbReference>
<feature type="transmembrane region" description="Helical" evidence="1">
    <location>
        <begin position="663"/>
        <end position="679"/>
    </location>
</feature>
<dbReference type="EMBL" id="JBHLTQ010000001">
    <property type="protein sequence ID" value="MFC0603492.1"/>
    <property type="molecule type" value="Genomic_DNA"/>
</dbReference>
<accession>A0ABV6Q6H6</accession>
<evidence type="ECO:0000256" key="1">
    <source>
        <dbReference type="SAM" id="Phobius"/>
    </source>
</evidence>
<keyword evidence="1" id="KW-0812">Transmembrane</keyword>
<dbReference type="SUPFAM" id="SSF56784">
    <property type="entry name" value="HAD-like"/>
    <property type="match status" value="1"/>
</dbReference>
<sequence>MLKLAINQINFLSLNQLHKQLKEKNIKYLFTDYYDTIVHRRVHPNYTQRIWAKLMIRELGLPTSIDNLYFIRQEASRYLTKTLGKEDVEVPYDALKQEVCKRVINADIVSIEEKDSFINLFEDADVRAESSVQYLNQSVVDTLKYFKSNGGRVYLVSDFYGSKSLFEKLLKQHDIIDLFDGIYSSAVLETSKHNGTIYSPILNELSIDPTEVMMIGDNERSDYKNAIKNNLNAYHLPHQKYLKKNKRNNFGNDQKRLNHIFNDVYKTCHKSKSIPYTEYILLYHIFAERMYALANEKKIKNLFFLSREGQFLKKLFDSYQDFARIDKSKQINTHYLKISRHASLQMSLKDIDEEEFVFLRKKYSNISVDDFLINLNCPDDLREKLISDLNVDGQSEVKDFFNSTLFSEVKANEDFRSYYNAHRKASNEAFKAYINSFNANIEQESIALVDIGWGGTMQEAIYSFFDEKIPVTGYYLGLEGIYDIQPLTKRYGLIFSVMPYTGYYDRILMANMQLYEQFSAADHGSALDYSLDEKGYVLEFHKPEEKWLYESHIKQHQEEMLSLHKTLLKDLEPLCYDRDLVQNSLSKIALKIGLLQNSKKLKFLDTLSNGFYQNIGKNQVGISYEPPKIKSPIKSAINFLMTPEKYFRYLVKLKPALYKKNKILSMFAPMYFIYLYYRFNKYLRFKILNRFFLLKYNVFK</sequence>
<protein>
    <submittedName>
        <fullName evidence="2">HAD family hydrolase</fullName>
    </submittedName>
</protein>
<dbReference type="InterPro" id="IPR036412">
    <property type="entry name" value="HAD-like_sf"/>
</dbReference>
<gene>
    <name evidence="2" type="ORF">ACFFGA_02930</name>
</gene>
<keyword evidence="1" id="KW-1133">Transmembrane helix</keyword>
<evidence type="ECO:0000313" key="3">
    <source>
        <dbReference type="Proteomes" id="UP001589832"/>
    </source>
</evidence>
<dbReference type="Proteomes" id="UP001589832">
    <property type="component" value="Unassembled WGS sequence"/>
</dbReference>
<dbReference type="CDD" id="cd01427">
    <property type="entry name" value="HAD_like"/>
    <property type="match status" value="1"/>
</dbReference>